<dbReference type="Proteomes" id="UP000007266">
    <property type="component" value="Linkage group 5"/>
</dbReference>
<reference evidence="1 2" key="1">
    <citation type="journal article" date="2008" name="Nature">
        <title>The genome of the model beetle and pest Tribolium castaneum.</title>
        <authorList>
            <consortium name="Tribolium Genome Sequencing Consortium"/>
            <person name="Richards S."/>
            <person name="Gibbs R.A."/>
            <person name="Weinstock G.M."/>
            <person name="Brown S.J."/>
            <person name="Denell R."/>
            <person name="Beeman R.W."/>
            <person name="Gibbs R."/>
            <person name="Beeman R.W."/>
            <person name="Brown S.J."/>
            <person name="Bucher G."/>
            <person name="Friedrich M."/>
            <person name="Grimmelikhuijzen C.J."/>
            <person name="Klingler M."/>
            <person name="Lorenzen M."/>
            <person name="Richards S."/>
            <person name="Roth S."/>
            <person name="Schroder R."/>
            <person name="Tautz D."/>
            <person name="Zdobnov E.M."/>
            <person name="Muzny D."/>
            <person name="Gibbs R.A."/>
            <person name="Weinstock G.M."/>
            <person name="Attaway T."/>
            <person name="Bell S."/>
            <person name="Buhay C.J."/>
            <person name="Chandrabose M.N."/>
            <person name="Chavez D."/>
            <person name="Clerk-Blankenburg K.P."/>
            <person name="Cree A."/>
            <person name="Dao M."/>
            <person name="Davis C."/>
            <person name="Chacko J."/>
            <person name="Dinh H."/>
            <person name="Dugan-Rocha S."/>
            <person name="Fowler G."/>
            <person name="Garner T.T."/>
            <person name="Garnes J."/>
            <person name="Gnirke A."/>
            <person name="Hawes A."/>
            <person name="Hernandez J."/>
            <person name="Hines S."/>
            <person name="Holder M."/>
            <person name="Hume J."/>
            <person name="Jhangiani S.N."/>
            <person name="Joshi V."/>
            <person name="Khan Z.M."/>
            <person name="Jackson L."/>
            <person name="Kovar C."/>
            <person name="Kowis A."/>
            <person name="Lee S."/>
            <person name="Lewis L.R."/>
            <person name="Margolis J."/>
            <person name="Morgan M."/>
            <person name="Nazareth L.V."/>
            <person name="Nguyen N."/>
            <person name="Okwuonu G."/>
            <person name="Parker D."/>
            <person name="Richards S."/>
            <person name="Ruiz S.J."/>
            <person name="Santibanez J."/>
            <person name="Savard J."/>
            <person name="Scherer S.E."/>
            <person name="Schneider B."/>
            <person name="Sodergren E."/>
            <person name="Tautz D."/>
            <person name="Vattahil S."/>
            <person name="Villasana D."/>
            <person name="White C.S."/>
            <person name="Wright R."/>
            <person name="Park Y."/>
            <person name="Beeman R.W."/>
            <person name="Lord J."/>
            <person name="Oppert B."/>
            <person name="Lorenzen M."/>
            <person name="Brown S."/>
            <person name="Wang L."/>
            <person name="Savard J."/>
            <person name="Tautz D."/>
            <person name="Richards S."/>
            <person name="Weinstock G."/>
            <person name="Gibbs R.A."/>
            <person name="Liu Y."/>
            <person name="Worley K."/>
            <person name="Weinstock G."/>
            <person name="Elsik C.G."/>
            <person name="Reese J.T."/>
            <person name="Elhaik E."/>
            <person name="Landan G."/>
            <person name="Graur D."/>
            <person name="Arensburger P."/>
            <person name="Atkinson P."/>
            <person name="Beeman R.W."/>
            <person name="Beidler J."/>
            <person name="Brown S.J."/>
            <person name="Demuth J.P."/>
            <person name="Drury D.W."/>
            <person name="Du Y.Z."/>
            <person name="Fujiwara H."/>
            <person name="Lorenzen M."/>
            <person name="Maselli V."/>
            <person name="Osanai M."/>
            <person name="Park Y."/>
            <person name="Robertson H.M."/>
            <person name="Tu Z."/>
            <person name="Wang J.J."/>
            <person name="Wang S."/>
            <person name="Richards S."/>
            <person name="Song H."/>
            <person name="Zhang L."/>
            <person name="Sodergren E."/>
            <person name="Werner D."/>
            <person name="Stanke M."/>
            <person name="Morgenstern B."/>
            <person name="Solovyev V."/>
            <person name="Kosarev P."/>
            <person name="Brown G."/>
            <person name="Chen H.C."/>
            <person name="Ermolaeva O."/>
            <person name="Hlavina W."/>
            <person name="Kapustin Y."/>
            <person name="Kiryutin B."/>
            <person name="Kitts P."/>
            <person name="Maglott D."/>
            <person name="Pruitt K."/>
            <person name="Sapojnikov V."/>
            <person name="Souvorov A."/>
            <person name="Mackey A.J."/>
            <person name="Waterhouse R.M."/>
            <person name="Wyder S."/>
            <person name="Zdobnov E.M."/>
            <person name="Zdobnov E.M."/>
            <person name="Wyder S."/>
            <person name="Kriventseva E.V."/>
            <person name="Kadowaki T."/>
            <person name="Bork P."/>
            <person name="Aranda M."/>
            <person name="Bao R."/>
            <person name="Beermann A."/>
            <person name="Berns N."/>
            <person name="Bolognesi R."/>
            <person name="Bonneton F."/>
            <person name="Bopp D."/>
            <person name="Brown S.J."/>
            <person name="Bucher G."/>
            <person name="Butts T."/>
            <person name="Chaumot A."/>
            <person name="Denell R.E."/>
            <person name="Ferrier D.E."/>
            <person name="Friedrich M."/>
            <person name="Gordon C.M."/>
            <person name="Jindra M."/>
            <person name="Klingler M."/>
            <person name="Lan Q."/>
            <person name="Lattorff H.M."/>
            <person name="Laudet V."/>
            <person name="von Levetsow C."/>
            <person name="Liu Z."/>
            <person name="Lutz R."/>
            <person name="Lynch J.A."/>
            <person name="da Fonseca R.N."/>
            <person name="Posnien N."/>
            <person name="Reuter R."/>
            <person name="Roth S."/>
            <person name="Savard J."/>
            <person name="Schinko J.B."/>
            <person name="Schmitt C."/>
            <person name="Schoppmeier M."/>
            <person name="Schroder R."/>
            <person name="Shippy T.D."/>
            <person name="Simonnet F."/>
            <person name="Marques-Souza H."/>
            <person name="Tautz D."/>
            <person name="Tomoyasu Y."/>
            <person name="Trauner J."/>
            <person name="Van der Zee M."/>
            <person name="Vervoort M."/>
            <person name="Wittkopp N."/>
            <person name="Wimmer E.A."/>
            <person name="Yang X."/>
            <person name="Jones A.K."/>
            <person name="Sattelle D.B."/>
            <person name="Ebert P.R."/>
            <person name="Nelson D."/>
            <person name="Scott J.G."/>
            <person name="Beeman R.W."/>
            <person name="Muthukrishnan S."/>
            <person name="Kramer K.J."/>
            <person name="Arakane Y."/>
            <person name="Beeman R.W."/>
            <person name="Zhu Q."/>
            <person name="Hogenkamp D."/>
            <person name="Dixit R."/>
            <person name="Oppert B."/>
            <person name="Jiang H."/>
            <person name="Zou Z."/>
            <person name="Marshall J."/>
            <person name="Elpidina E."/>
            <person name="Vinokurov K."/>
            <person name="Oppert C."/>
            <person name="Zou Z."/>
            <person name="Evans J."/>
            <person name="Lu Z."/>
            <person name="Zhao P."/>
            <person name="Sumathipala N."/>
            <person name="Altincicek B."/>
            <person name="Vilcinskas A."/>
            <person name="Williams M."/>
            <person name="Hultmark D."/>
            <person name="Hetru C."/>
            <person name="Jiang H."/>
            <person name="Grimmelikhuijzen C.J."/>
            <person name="Hauser F."/>
            <person name="Cazzamali G."/>
            <person name="Williamson M."/>
            <person name="Park Y."/>
            <person name="Li B."/>
            <person name="Tanaka Y."/>
            <person name="Predel R."/>
            <person name="Neupert S."/>
            <person name="Schachtner J."/>
            <person name="Verleyen P."/>
            <person name="Raible F."/>
            <person name="Bork P."/>
            <person name="Friedrich M."/>
            <person name="Walden K.K."/>
            <person name="Robertson H.M."/>
            <person name="Angeli S."/>
            <person name="Foret S."/>
            <person name="Bucher G."/>
            <person name="Schuetz S."/>
            <person name="Maleszka R."/>
            <person name="Wimmer E.A."/>
            <person name="Beeman R.W."/>
            <person name="Lorenzen M."/>
            <person name="Tomoyasu Y."/>
            <person name="Miller S.C."/>
            <person name="Grossmann D."/>
            <person name="Bucher G."/>
        </authorList>
    </citation>
    <scope>NUCLEOTIDE SEQUENCE [LARGE SCALE GENOMIC DNA]</scope>
    <source>
        <strain evidence="1 2">Georgia GA2</strain>
    </source>
</reference>
<dbReference type="EMBL" id="KQ971342">
    <property type="protein sequence ID" value="KYB27605.1"/>
    <property type="molecule type" value="Genomic_DNA"/>
</dbReference>
<evidence type="ECO:0000313" key="1">
    <source>
        <dbReference type="EMBL" id="KYB27605.1"/>
    </source>
</evidence>
<keyword evidence="2" id="KW-1185">Reference proteome</keyword>
<organism evidence="1 2">
    <name type="scientific">Tribolium castaneum</name>
    <name type="common">Red flour beetle</name>
    <dbReference type="NCBI Taxonomy" id="7070"/>
    <lineage>
        <taxon>Eukaryota</taxon>
        <taxon>Metazoa</taxon>
        <taxon>Ecdysozoa</taxon>
        <taxon>Arthropoda</taxon>
        <taxon>Hexapoda</taxon>
        <taxon>Insecta</taxon>
        <taxon>Pterygota</taxon>
        <taxon>Neoptera</taxon>
        <taxon>Endopterygota</taxon>
        <taxon>Coleoptera</taxon>
        <taxon>Polyphaga</taxon>
        <taxon>Cucujiformia</taxon>
        <taxon>Tenebrionidae</taxon>
        <taxon>Tenebrionidae incertae sedis</taxon>
        <taxon>Tribolium</taxon>
    </lineage>
</organism>
<proteinExistence type="predicted"/>
<protein>
    <submittedName>
        <fullName evidence="1">Uncharacterized protein</fullName>
    </submittedName>
</protein>
<sequence length="34" mass="4160">MPIHETSFWREPIHRAMKIFTSLPYEKKMKSSHD</sequence>
<reference evidence="1 2" key="2">
    <citation type="journal article" date="2010" name="Nucleic Acids Res.">
        <title>BeetleBase in 2010: revisions to provide comprehensive genomic information for Tribolium castaneum.</title>
        <authorList>
            <person name="Kim H.S."/>
            <person name="Murphy T."/>
            <person name="Xia J."/>
            <person name="Caragea D."/>
            <person name="Park Y."/>
            <person name="Beeman R.W."/>
            <person name="Lorenzen M.D."/>
            <person name="Butcher S."/>
            <person name="Manak J.R."/>
            <person name="Brown S.J."/>
        </authorList>
    </citation>
    <scope>GENOME REANNOTATION</scope>
    <source>
        <strain evidence="1 2">Georgia GA2</strain>
    </source>
</reference>
<accession>A0A139WID8</accession>
<dbReference type="InParanoid" id="A0A139WID8"/>
<evidence type="ECO:0000313" key="2">
    <source>
        <dbReference type="Proteomes" id="UP000007266"/>
    </source>
</evidence>
<gene>
    <name evidence="1" type="primary">AUGUSTUS-3.0.2_33062</name>
    <name evidence="1" type="ORF">TcasGA2_TC033062</name>
</gene>
<name>A0A139WID8_TRICA</name>
<dbReference type="AlphaFoldDB" id="A0A139WID8"/>